<organism evidence="1 2">
    <name type="scientific">Zhenhengia yiwuensis</name>
    <dbReference type="NCBI Taxonomy" id="2763666"/>
    <lineage>
        <taxon>Bacteria</taxon>
        <taxon>Bacillati</taxon>
        <taxon>Bacillota</taxon>
        <taxon>Clostridia</taxon>
        <taxon>Lachnospirales</taxon>
        <taxon>Lachnospiraceae</taxon>
        <taxon>Zhenhengia</taxon>
    </lineage>
</organism>
<dbReference type="EMBL" id="JACRSY010000001">
    <property type="protein sequence ID" value="MBC8577942.1"/>
    <property type="molecule type" value="Genomic_DNA"/>
</dbReference>
<evidence type="ECO:0000313" key="2">
    <source>
        <dbReference type="Proteomes" id="UP000655830"/>
    </source>
</evidence>
<dbReference type="Proteomes" id="UP000655830">
    <property type="component" value="Unassembled WGS sequence"/>
</dbReference>
<keyword evidence="2" id="KW-1185">Reference proteome</keyword>
<reference evidence="1" key="1">
    <citation type="submission" date="2020-08" db="EMBL/GenBank/DDBJ databases">
        <title>Genome public.</title>
        <authorList>
            <person name="Liu C."/>
            <person name="Sun Q."/>
        </authorList>
    </citation>
    <scope>NUCLEOTIDE SEQUENCE</scope>
    <source>
        <strain evidence="1">NSJ-12</strain>
    </source>
</reference>
<comment type="caution">
    <text evidence="1">The sequence shown here is derived from an EMBL/GenBank/DDBJ whole genome shotgun (WGS) entry which is preliminary data.</text>
</comment>
<proteinExistence type="predicted"/>
<dbReference type="RefSeq" id="WP_177671306.1">
    <property type="nucleotide sequence ID" value="NZ_JACRSY010000001.1"/>
</dbReference>
<accession>A0A926IBR1</accession>
<evidence type="ECO:0000313" key="1">
    <source>
        <dbReference type="EMBL" id="MBC8577942.1"/>
    </source>
</evidence>
<gene>
    <name evidence="1" type="ORF">H8718_00110</name>
</gene>
<dbReference type="AlphaFoldDB" id="A0A926IBR1"/>
<name>A0A926IBR1_9FIRM</name>
<protein>
    <submittedName>
        <fullName evidence="1">Uncharacterized protein</fullName>
    </submittedName>
</protein>
<sequence>MNASSVKGDTIEARLRCLGADSVQQVQGILYFVTFKEGEHEVSYSYNINGKNKYFLQRIKPYPLPEGIFSDEEQVVEFIKRDLKKFRNAKHSHNFAQFIHVTNMIGETTKEIETFFLNYNVDKECLDELTQELNAIHQIISNAKKRSAHIIV</sequence>